<dbReference type="InterPro" id="IPR002509">
    <property type="entry name" value="NODB_dom"/>
</dbReference>
<dbReference type="PANTHER" id="PTHR34216">
    <property type="match status" value="1"/>
</dbReference>
<keyword evidence="2" id="KW-0732">Signal</keyword>
<protein>
    <submittedName>
        <fullName evidence="4">Polysaccharide deacetylase family protein</fullName>
    </submittedName>
</protein>
<dbReference type="InterPro" id="IPR011330">
    <property type="entry name" value="Glyco_hydro/deAcase_b/a-brl"/>
</dbReference>
<dbReference type="Pfam" id="PF01522">
    <property type="entry name" value="Polysacc_deac_1"/>
    <property type="match status" value="1"/>
</dbReference>
<comment type="caution">
    <text evidence="4">The sequence shown here is derived from an EMBL/GenBank/DDBJ whole genome shotgun (WGS) entry which is preliminary data.</text>
</comment>
<evidence type="ECO:0000313" key="4">
    <source>
        <dbReference type="EMBL" id="MCA1855856.1"/>
    </source>
</evidence>
<reference evidence="4 5" key="1">
    <citation type="submission" date="2021-07" db="EMBL/GenBank/DDBJ databases">
        <title>Characterization of Violacein-producing bacteria and related species.</title>
        <authorList>
            <person name="Wilson H.S."/>
            <person name="De Leon M.E."/>
        </authorList>
    </citation>
    <scope>NUCLEOTIDE SEQUENCE [LARGE SCALE GENOMIC DNA]</scope>
    <source>
        <strain evidence="4 5">HSC-2F05</strain>
    </source>
</reference>
<evidence type="ECO:0000313" key="5">
    <source>
        <dbReference type="Proteomes" id="UP001198602"/>
    </source>
</evidence>
<name>A0ABS7Y847_9BURK</name>
<evidence type="ECO:0000256" key="1">
    <source>
        <dbReference type="ARBA" id="ARBA00004613"/>
    </source>
</evidence>
<dbReference type="SUPFAM" id="SSF88713">
    <property type="entry name" value="Glycoside hydrolase/deacetylase"/>
    <property type="match status" value="1"/>
</dbReference>
<dbReference type="PANTHER" id="PTHR34216:SF3">
    <property type="entry name" value="POLY-BETA-1,6-N-ACETYL-D-GLUCOSAMINE N-DEACETYLASE"/>
    <property type="match status" value="1"/>
</dbReference>
<evidence type="ECO:0000259" key="3">
    <source>
        <dbReference type="Pfam" id="PF01522"/>
    </source>
</evidence>
<dbReference type="CDD" id="cd10918">
    <property type="entry name" value="CE4_NodB_like_5s_6s"/>
    <property type="match status" value="1"/>
</dbReference>
<evidence type="ECO:0000256" key="2">
    <source>
        <dbReference type="ARBA" id="ARBA00022729"/>
    </source>
</evidence>
<comment type="subcellular location">
    <subcellularLocation>
        <location evidence="1">Secreted</location>
    </subcellularLocation>
</comment>
<gene>
    <name evidence="4" type="ORF">LE190_07945</name>
</gene>
<dbReference type="RefSeq" id="WP_225238221.1">
    <property type="nucleotide sequence ID" value="NZ_JAHYBX010000002.1"/>
</dbReference>
<accession>A0ABS7Y847</accession>
<dbReference type="EMBL" id="JAHYBX010000002">
    <property type="protein sequence ID" value="MCA1855856.1"/>
    <property type="molecule type" value="Genomic_DNA"/>
</dbReference>
<dbReference type="Proteomes" id="UP001198602">
    <property type="component" value="Unassembled WGS sequence"/>
</dbReference>
<dbReference type="Gene3D" id="3.20.20.370">
    <property type="entry name" value="Glycoside hydrolase/deacetylase"/>
    <property type="match status" value="1"/>
</dbReference>
<dbReference type="InterPro" id="IPR051398">
    <property type="entry name" value="Polysacch_Deacetylase"/>
</dbReference>
<sequence length="347" mass="38104">MNMKFTVLRIARAAGLFALFRRLTRRHARILCYHGGALGDEYLFNGKLFCRPAMLRQRLDWLKAKGFVPASLDQVASGTAAASGIPVAITLDDGWYSSEACLLPVLAEYGHAPVLYLHTEICETGAPVAGVALRYILWKSPLKTVTLQGFGEGLDGHHAFGEDGARQRLAARADAWFASLGRDPATVRAALERFGSAFGVTPAELDLDSRRFSYMLPDELRAAAARGCAIELHGRVHQYYRGEPERNLANIAACRQHILDTGLPEPQHYCYPSGAFDEAAGPMLAQAGVRTATTCIPGLVAPGDSTRRYYLPRFLDGGNVDMIEFEAEMSGVLEFMRMVTGRRRIPR</sequence>
<keyword evidence="5" id="KW-1185">Reference proteome</keyword>
<proteinExistence type="predicted"/>
<organism evidence="4 5">
    <name type="scientific">Massilia hydrophila</name>
    <dbReference type="NCBI Taxonomy" id="3044279"/>
    <lineage>
        <taxon>Bacteria</taxon>
        <taxon>Pseudomonadati</taxon>
        <taxon>Pseudomonadota</taxon>
        <taxon>Betaproteobacteria</taxon>
        <taxon>Burkholderiales</taxon>
        <taxon>Oxalobacteraceae</taxon>
        <taxon>Telluria group</taxon>
        <taxon>Massilia</taxon>
    </lineage>
</organism>
<feature type="domain" description="NodB homology" evidence="3">
    <location>
        <begin position="217"/>
        <end position="291"/>
    </location>
</feature>